<keyword evidence="4" id="KW-1185">Reference proteome</keyword>
<feature type="transmembrane region" description="Helical" evidence="2">
    <location>
        <begin position="6"/>
        <end position="30"/>
    </location>
</feature>
<dbReference type="AlphaFoldDB" id="A0A4V2V0N1"/>
<accession>A0A4V2V0N1</accession>
<organism evidence="3 4">
    <name type="scientific">Natranaerovirga pectinivora</name>
    <dbReference type="NCBI Taxonomy" id="682400"/>
    <lineage>
        <taxon>Bacteria</taxon>
        <taxon>Bacillati</taxon>
        <taxon>Bacillota</taxon>
        <taxon>Clostridia</taxon>
        <taxon>Lachnospirales</taxon>
        <taxon>Natranaerovirgaceae</taxon>
        <taxon>Natranaerovirga</taxon>
    </lineage>
</organism>
<keyword evidence="2" id="KW-0812">Transmembrane</keyword>
<reference evidence="3 4" key="1">
    <citation type="submission" date="2019-03" db="EMBL/GenBank/DDBJ databases">
        <title>Genomic Encyclopedia of Type Strains, Phase IV (KMG-IV): sequencing the most valuable type-strain genomes for metagenomic binning, comparative biology and taxonomic classification.</title>
        <authorList>
            <person name="Goeker M."/>
        </authorList>
    </citation>
    <scope>NUCLEOTIDE SEQUENCE [LARGE SCALE GENOMIC DNA]</scope>
    <source>
        <strain evidence="3 4">DSM 24629</strain>
    </source>
</reference>
<feature type="transmembrane region" description="Helical" evidence="2">
    <location>
        <begin position="98"/>
        <end position="119"/>
    </location>
</feature>
<name>A0A4V2V0N1_9FIRM</name>
<feature type="transmembrane region" description="Helical" evidence="2">
    <location>
        <begin position="306"/>
        <end position="327"/>
    </location>
</feature>
<evidence type="ECO:0000313" key="3">
    <source>
        <dbReference type="EMBL" id="TCT17029.1"/>
    </source>
</evidence>
<keyword evidence="2" id="KW-0472">Membrane</keyword>
<evidence type="ECO:0000256" key="2">
    <source>
        <dbReference type="SAM" id="Phobius"/>
    </source>
</evidence>
<proteinExistence type="predicted"/>
<feature type="transmembrane region" description="Helical" evidence="2">
    <location>
        <begin position="275"/>
        <end position="294"/>
    </location>
</feature>
<evidence type="ECO:0000256" key="1">
    <source>
        <dbReference type="SAM" id="Coils"/>
    </source>
</evidence>
<gene>
    <name evidence="3" type="ORF">EDC18_101325</name>
</gene>
<keyword evidence="2" id="KW-1133">Transmembrane helix</keyword>
<evidence type="ECO:0000313" key="4">
    <source>
        <dbReference type="Proteomes" id="UP000294902"/>
    </source>
</evidence>
<sequence length="334" mass="39101">MINLIMSSHITITLIILIVILNIYICSLLSQKIHLYTLIKTSKKFIYSGVNILEQVAKDNLEKRIMLMESINSNYKIKFNIIEKLDLLYIERSNIKKIIPFINIYTLLIFEAIIFILFFNLIFNIFYSIIVAMSLSILIALIPFLLLDAYGKYNSEKIRKMMSDFLTILRDWVEVRNDLLYAFNKSIQNNLQEPLNTYLKECVVQIEQGVDTSIALDLLSYKVNNNYFYRVTLNLKQTLKSKGNLLILLSKLQDEALKLEDEYSRRKLKSYFDRLYLNGFIVGIIFVFYYSLFLNEALREIYIQTAAGRVILNMSSIMLSIGLFLSLKTTKFDF</sequence>
<protein>
    <submittedName>
        <fullName evidence="3">Flp pilus assembly protein TadB</fullName>
    </submittedName>
</protein>
<feature type="transmembrane region" description="Helical" evidence="2">
    <location>
        <begin position="125"/>
        <end position="151"/>
    </location>
</feature>
<keyword evidence="1" id="KW-0175">Coiled coil</keyword>
<dbReference type="Proteomes" id="UP000294902">
    <property type="component" value="Unassembled WGS sequence"/>
</dbReference>
<feature type="coiled-coil region" evidence="1">
    <location>
        <begin position="242"/>
        <end position="269"/>
    </location>
</feature>
<comment type="caution">
    <text evidence="3">The sequence shown here is derived from an EMBL/GenBank/DDBJ whole genome shotgun (WGS) entry which is preliminary data.</text>
</comment>
<dbReference type="EMBL" id="SMAL01000001">
    <property type="protein sequence ID" value="TCT17029.1"/>
    <property type="molecule type" value="Genomic_DNA"/>
</dbReference>